<sequence length="128" mass="13446">MSDIDRDGTPGVAKDTDLLGDTSMGEGLDAPSPANLRGSTPAGRTSTPMRNLAAGESSSRAASALPEPFAIPPTMPMTGAPVRKYINSNVTGPLLEGMKKIAVEQPRDPLRVLGEFLLEKSRQIEGTQ</sequence>
<reference evidence="5 6" key="1">
    <citation type="journal article" date="2013" name="BMC Genomics">
        <title>The genome and transcriptome of the pine saprophyte Ophiostoma piceae, and a comparison with the bark beetle-associated pine pathogen Grosmannia clavigera.</title>
        <authorList>
            <person name="Haridas S."/>
            <person name="Wang Y."/>
            <person name="Lim L."/>
            <person name="Massoumi Alamouti S."/>
            <person name="Jackman S."/>
            <person name="Docking R."/>
            <person name="Robertson G."/>
            <person name="Birol I."/>
            <person name="Bohlmann J."/>
            <person name="Breuil C."/>
        </authorList>
    </citation>
    <scope>NUCLEOTIDE SEQUENCE [LARGE SCALE GENOMIC DNA]</scope>
    <source>
        <strain evidence="5 6">UAMH 11346</strain>
    </source>
</reference>
<dbReference type="Gene3D" id="1.20.890.10">
    <property type="entry name" value="cAMP-dependent protein kinase regulatory subunit, dimerization-anchoring domain"/>
    <property type="match status" value="1"/>
</dbReference>
<accession>S3CPH0</accession>
<evidence type="ECO:0000313" key="5">
    <source>
        <dbReference type="EMBL" id="EPE02500.1"/>
    </source>
</evidence>
<dbReference type="AlphaFoldDB" id="S3CPH0"/>
<evidence type="ECO:0000256" key="1">
    <source>
        <dbReference type="ARBA" id="ARBA00004123"/>
    </source>
</evidence>
<dbReference type="InterPro" id="IPR049629">
    <property type="entry name" value="DPY30_SDC1_DD"/>
</dbReference>
<dbReference type="OrthoDB" id="417678at2759"/>
<evidence type="ECO:0000256" key="2">
    <source>
        <dbReference type="ARBA" id="ARBA00010849"/>
    </source>
</evidence>
<evidence type="ECO:0000256" key="3">
    <source>
        <dbReference type="ARBA" id="ARBA00023242"/>
    </source>
</evidence>
<dbReference type="VEuPathDB" id="FungiDB:F503_06793"/>
<dbReference type="HOGENOM" id="CLU_160845_0_0_1"/>
<protein>
    <submittedName>
        <fullName evidence="5">Dpy-30 domain-containing protein</fullName>
    </submittedName>
</protein>
<name>S3CPH0_OPHP1</name>
<comment type="subcellular location">
    <subcellularLocation>
        <location evidence="1">Nucleus</location>
    </subcellularLocation>
</comment>
<evidence type="ECO:0000313" key="6">
    <source>
        <dbReference type="Proteomes" id="UP000016923"/>
    </source>
</evidence>
<keyword evidence="3" id="KW-0539">Nucleus</keyword>
<evidence type="ECO:0000256" key="4">
    <source>
        <dbReference type="SAM" id="MobiDB-lite"/>
    </source>
</evidence>
<dbReference type="Pfam" id="PF05186">
    <property type="entry name" value="Dpy-30"/>
    <property type="match status" value="1"/>
</dbReference>
<dbReference type="GO" id="GO:0005634">
    <property type="term" value="C:nucleus"/>
    <property type="evidence" value="ECO:0007669"/>
    <property type="project" value="UniProtKB-SubCell"/>
</dbReference>
<gene>
    <name evidence="5" type="ORF">F503_06793</name>
</gene>
<comment type="similarity">
    <text evidence="2">Belongs to the dpy-30 family.</text>
</comment>
<dbReference type="eggNOG" id="KOG4109">
    <property type="taxonomic scope" value="Eukaryota"/>
</dbReference>
<organism evidence="5 6">
    <name type="scientific">Ophiostoma piceae (strain UAMH 11346)</name>
    <name type="common">Sap stain fungus</name>
    <dbReference type="NCBI Taxonomy" id="1262450"/>
    <lineage>
        <taxon>Eukaryota</taxon>
        <taxon>Fungi</taxon>
        <taxon>Dikarya</taxon>
        <taxon>Ascomycota</taxon>
        <taxon>Pezizomycotina</taxon>
        <taxon>Sordariomycetes</taxon>
        <taxon>Sordariomycetidae</taxon>
        <taxon>Ophiostomatales</taxon>
        <taxon>Ophiostomataceae</taxon>
        <taxon>Ophiostoma</taxon>
    </lineage>
</organism>
<feature type="region of interest" description="Disordered" evidence="4">
    <location>
        <begin position="1"/>
        <end position="72"/>
    </location>
</feature>
<dbReference type="EMBL" id="KE148178">
    <property type="protein sequence ID" value="EPE02500.1"/>
    <property type="molecule type" value="Genomic_DNA"/>
</dbReference>
<dbReference type="STRING" id="1262450.S3CPH0"/>
<dbReference type="CDD" id="cd22965">
    <property type="entry name" value="DD_DPY30_SDC1"/>
    <property type="match status" value="1"/>
</dbReference>
<feature type="compositionally biased region" description="Low complexity" evidence="4">
    <location>
        <begin position="53"/>
        <end position="64"/>
    </location>
</feature>
<dbReference type="InterPro" id="IPR007858">
    <property type="entry name" value="Dpy-30_motif"/>
</dbReference>
<keyword evidence="6" id="KW-1185">Reference proteome</keyword>
<proteinExistence type="inferred from homology"/>
<dbReference type="Proteomes" id="UP000016923">
    <property type="component" value="Unassembled WGS sequence"/>
</dbReference>